<feature type="active site" description="Proton donor/acceptor" evidence="12 14">
    <location>
        <position position="138"/>
    </location>
</feature>
<evidence type="ECO:0000256" key="14">
    <source>
        <dbReference type="PIRSR" id="PIRSR001365-1"/>
    </source>
</evidence>
<reference evidence="16 17" key="1">
    <citation type="submission" date="2017-10" db="EMBL/GenBank/DDBJ databases">
        <title>Draft genome of Longimonas halophila.</title>
        <authorList>
            <person name="Goh K.M."/>
            <person name="Shamsir M.S."/>
            <person name="Lim S.W."/>
        </authorList>
    </citation>
    <scope>NUCLEOTIDE SEQUENCE [LARGE SCALE GENOMIC DNA]</scope>
    <source>
        <strain evidence="16 17">KCTC 42399</strain>
    </source>
</reference>
<evidence type="ECO:0000256" key="6">
    <source>
        <dbReference type="ARBA" id="ARBA00022605"/>
    </source>
</evidence>
<comment type="pathway">
    <text evidence="2 12">Amino-acid biosynthesis; L-lysine biosynthesis via DAP pathway; (S)-tetrahydrodipicolinate from L-aspartate: step 3/4.</text>
</comment>
<feature type="active site" description="Schiff-base intermediate with substrate" evidence="12 14">
    <location>
        <position position="167"/>
    </location>
</feature>
<dbReference type="PANTHER" id="PTHR12128">
    <property type="entry name" value="DIHYDRODIPICOLINATE SYNTHASE"/>
    <property type="match status" value="1"/>
</dbReference>
<keyword evidence="6 12" id="KW-0028">Amino-acid biosynthesis</keyword>
<comment type="function">
    <text evidence="1 12">Catalyzes the condensation of (S)-aspartate-beta-semialdehyde [(S)-ASA] and pyruvate to 4-hydroxy-tetrahydrodipicolinate (HTPA).</text>
</comment>
<sequence>MPTDMLFRGAAPALVTPFTADGELDESAFRALIETQIDGGVDALVVLGTTGENPTVTHEERRQLVDWAVDAAHGRVPVIVGTGTNSTAQSITFSQEAEQAGADGLLVVGPYYNKPSQDNFVAHTAAIAEATALPIVLYNVPGRTSFNITAETALRIAQEVPQVVGVKEASGDLQQITDILAHRPSGFAVYAGDDEMALPVTLLGGDGVVSVISNALPDAFASLAHAALAGEVASAQKQHFALLEAMRACFYATNPVPVKTVLAATGTISEHVRLPMQPLDPESAVRRRVLDAFAPHIDIL</sequence>
<dbReference type="OrthoDB" id="9782828at2"/>
<protein>
    <recommendedName>
        <fullName evidence="4 12">4-hydroxy-tetrahydrodipicolinate synthase</fullName>
        <shortName evidence="12">HTPA synthase</shortName>
        <ecNumber evidence="4 12">4.3.3.7</ecNumber>
    </recommendedName>
</protein>
<evidence type="ECO:0000256" key="15">
    <source>
        <dbReference type="PIRSR" id="PIRSR001365-2"/>
    </source>
</evidence>
<keyword evidence="8 12" id="KW-0457">Lysine biosynthesis</keyword>
<dbReference type="GO" id="GO:0019877">
    <property type="term" value="P:diaminopimelate biosynthetic process"/>
    <property type="evidence" value="ECO:0007669"/>
    <property type="project" value="UniProtKB-UniRule"/>
</dbReference>
<dbReference type="PIRSF" id="PIRSF001365">
    <property type="entry name" value="DHDPS"/>
    <property type="match status" value="1"/>
</dbReference>
<feature type="binding site" evidence="12 15">
    <location>
        <position position="50"/>
    </location>
    <ligand>
        <name>pyruvate</name>
        <dbReference type="ChEBI" id="CHEBI:15361"/>
    </ligand>
</feature>
<evidence type="ECO:0000256" key="8">
    <source>
        <dbReference type="ARBA" id="ARBA00023154"/>
    </source>
</evidence>
<organism evidence="16 17">
    <name type="scientific">Longimonas halophila</name>
    <dbReference type="NCBI Taxonomy" id="1469170"/>
    <lineage>
        <taxon>Bacteria</taxon>
        <taxon>Pseudomonadati</taxon>
        <taxon>Rhodothermota</taxon>
        <taxon>Rhodothermia</taxon>
        <taxon>Rhodothermales</taxon>
        <taxon>Salisaetaceae</taxon>
        <taxon>Longimonas</taxon>
    </lineage>
</organism>
<accession>A0A2H3P625</accession>
<dbReference type="AlphaFoldDB" id="A0A2H3P625"/>
<keyword evidence="9 12" id="KW-0456">Lyase</keyword>
<evidence type="ECO:0000256" key="13">
    <source>
        <dbReference type="PIRNR" id="PIRNR001365"/>
    </source>
</evidence>
<dbReference type="PROSITE" id="PS00666">
    <property type="entry name" value="DHDPS_2"/>
    <property type="match status" value="1"/>
</dbReference>
<dbReference type="Gene3D" id="3.20.20.70">
    <property type="entry name" value="Aldolase class I"/>
    <property type="match status" value="1"/>
</dbReference>
<evidence type="ECO:0000313" key="16">
    <source>
        <dbReference type="EMBL" id="PEN07702.1"/>
    </source>
</evidence>
<feature type="binding site" evidence="12 15">
    <location>
        <position position="209"/>
    </location>
    <ligand>
        <name>pyruvate</name>
        <dbReference type="ChEBI" id="CHEBI:15361"/>
    </ligand>
</feature>
<dbReference type="EC" id="4.3.3.7" evidence="4 12"/>
<dbReference type="PROSITE" id="PS00665">
    <property type="entry name" value="DHDPS_1"/>
    <property type="match status" value="1"/>
</dbReference>
<dbReference type="SMART" id="SM01130">
    <property type="entry name" value="DHDPS"/>
    <property type="match status" value="1"/>
</dbReference>
<comment type="catalytic activity">
    <reaction evidence="11 12">
        <text>L-aspartate 4-semialdehyde + pyruvate = (2S,4S)-4-hydroxy-2,3,4,5-tetrahydrodipicolinate + H2O + H(+)</text>
        <dbReference type="Rhea" id="RHEA:34171"/>
        <dbReference type="ChEBI" id="CHEBI:15361"/>
        <dbReference type="ChEBI" id="CHEBI:15377"/>
        <dbReference type="ChEBI" id="CHEBI:15378"/>
        <dbReference type="ChEBI" id="CHEBI:67139"/>
        <dbReference type="ChEBI" id="CHEBI:537519"/>
        <dbReference type="EC" id="4.3.3.7"/>
    </reaction>
</comment>
<evidence type="ECO:0000256" key="2">
    <source>
        <dbReference type="ARBA" id="ARBA00005120"/>
    </source>
</evidence>
<proteinExistence type="inferred from homology"/>
<comment type="subcellular location">
    <subcellularLocation>
        <location evidence="12">Cytoplasm</location>
    </subcellularLocation>
</comment>
<dbReference type="GO" id="GO:0008840">
    <property type="term" value="F:4-hydroxy-tetrahydrodipicolinate synthase activity"/>
    <property type="evidence" value="ECO:0007669"/>
    <property type="project" value="UniProtKB-UniRule"/>
</dbReference>
<dbReference type="InterPro" id="IPR020625">
    <property type="entry name" value="Schiff_base-form_aldolases_AS"/>
</dbReference>
<keyword evidence="10 12" id="KW-0704">Schiff base</keyword>
<feature type="site" description="Part of a proton relay during catalysis" evidence="12">
    <location>
        <position position="112"/>
    </location>
</feature>
<evidence type="ECO:0000256" key="3">
    <source>
        <dbReference type="ARBA" id="ARBA00007592"/>
    </source>
</evidence>
<comment type="similarity">
    <text evidence="3 12 13">Belongs to the DapA family.</text>
</comment>
<dbReference type="InterPro" id="IPR002220">
    <property type="entry name" value="DapA-like"/>
</dbReference>
<feature type="site" description="Part of a proton relay during catalysis" evidence="12">
    <location>
        <position position="49"/>
    </location>
</feature>
<evidence type="ECO:0000256" key="1">
    <source>
        <dbReference type="ARBA" id="ARBA00003294"/>
    </source>
</evidence>
<dbReference type="GO" id="GO:0009089">
    <property type="term" value="P:lysine biosynthetic process via diaminopimelate"/>
    <property type="evidence" value="ECO:0007669"/>
    <property type="project" value="UniProtKB-UniRule"/>
</dbReference>
<dbReference type="PRINTS" id="PR00146">
    <property type="entry name" value="DHPICSNTHASE"/>
</dbReference>
<dbReference type="Pfam" id="PF00701">
    <property type="entry name" value="DHDPS"/>
    <property type="match status" value="1"/>
</dbReference>
<dbReference type="UniPathway" id="UPA00034">
    <property type="reaction ID" value="UER00017"/>
</dbReference>
<gene>
    <name evidence="12" type="primary">dapA</name>
    <name evidence="16" type="ORF">CRI93_06890</name>
</gene>
<dbReference type="InterPro" id="IPR005263">
    <property type="entry name" value="DapA"/>
</dbReference>
<keyword evidence="7 12" id="KW-0220">Diaminopimelate biosynthesis</keyword>
<evidence type="ECO:0000256" key="11">
    <source>
        <dbReference type="ARBA" id="ARBA00047836"/>
    </source>
</evidence>
<dbReference type="RefSeq" id="WP_098061889.1">
    <property type="nucleotide sequence ID" value="NZ_PDEP01000005.1"/>
</dbReference>
<evidence type="ECO:0000256" key="12">
    <source>
        <dbReference type="HAMAP-Rule" id="MF_00418"/>
    </source>
</evidence>
<dbReference type="InterPro" id="IPR013785">
    <property type="entry name" value="Aldolase_TIM"/>
</dbReference>
<dbReference type="EMBL" id="PDEP01000005">
    <property type="protein sequence ID" value="PEN07702.1"/>
    <property type="molecule type" value="Genomic_DNA"/>
</dbReference>
<evidence type="ECO:0000256" key="7">
    <source>
        <dbReference type="ARBA" id="ARBA00022915"/>
    </source>
</evidence>
<evidence type="ECO:0000256" key="4">
    <source>
        <dbReference type="ARBA" id="ARBA00012086"/>
    </source>
</evidence>
<dbReference type="NCBIfam" id="TIGR00674">
    <property type="entry name" value="dapA"/>
    <property type="match status" value="1"/>
</dbReference>
<dbReference type="CDD" id="cd00950">
    <property type="entry name" value="DHDPS"/>
    <property type="match status" value="1"/>
</dbReference>
<name>A0A2H3P625_9BACT</name>
<dbReference type="InterPro" id="IPR020624">
    <property type="entry name" value="Schiff_base-form_aldolases_CS"/>
</dbReference>
<evidence type="ECO:0000256" key="10">
    <source>
        <dbReference type="ARBA" id="ARBA00023270"/>
    </source>
</evidence>
<comment type="subunit">
    <text evidence="12">Homotetramer; dimer of dimers.</text>
</comment>
<dbReference type="GO" id="GO:0005829">
    <property type="term" value="C:cytosol"/>
    <property type="evidence" value="ECO:0007669"/>
    <property type="project" value="TreeGrafter"/>
</dbReference>
<evidence type="ECO:0000256" key="9">
    <source>
        <dbReference type="ARBA" id="ARBA00023239"/>
    </source>
</evidence>
<dbReference type="SUPFAM" id="SSF51569">
    <property type="entry name" value="Aldolase"/>
    <property type="match status" value="1"/>
</dbReference>
<comment type="caution">
    <text evidence="12">Was originally thought to be a dihydrodipicolinate synthase (DHDPS), catalyzing the condensation of (S)-aspartate-beta-semialdehyde [(S)-ASA] and pyruvate to dihydrodipicolinate (DHDP). However, it was shown in E.coli that the product of the enzymatic reaction is not dihydrodipicolinate but in fact (4S)-4-hydroxy-2,3,4,5-tetrahydro-(2S)-dipicolinic acid (HTPA), and that the consecutive dehydration reaction leading to DHDP is not spontaneous but catalyzed by DapB.</text>
</comment>
<dbReference type="PANTHER" id="PTHR12128:SF66">
    <property type="entry name" value="4-HYDROXY-2-OXOGLUTARATE ALDOLASE, MITOCHONDRIAL"/>
    <property type="match status" value="1"/>
</dbReference>
<dbReference type="HAMAP" id="MF_00418">
    <property type="entry name" value="DapA"/>
    <property type="match status" value="1"/>
</dbReference>
<evidence type="ECO:0000256" key="5">
    <source>
        <dbReference type="ARBA" id="ARBA00022490"/>
    </source>
</evidence>
<evidence type="ECO:0000313" key="17">
    <source>
        <dbReference type="Proteomes" id="UP000221024"/>
    </source>
</evidence>
<keyword evidence="17" id="KW-1185">Reference proteome</keyword>
<comment type="caution">
    <text evidence="16">The sequence shown here is derived from an EMBL/GenBank/DDBJ whole genome shotgun (WGS) entry which is preliminary data.</text>
</comment>
<dbReference type="Proteomes" id="UP000221024">
    <property type="component" value="Unassembled WGS sequence"/>
</dbReference>
<keyword evidence="5 12" id="KW-0963">Cytoplasm</keyword>